<proteinExistence type="predicted"/>
<evidence type="ECO:0000256" key="1">
    <source>
        <dbReference type="SAM" id="Phobius"/>
    </source>
</evidence>
<dbReference type="InterPro" id="IPR020210">
    <property type="entry name" value="Uncharacterised_YpbF_TM"/>
</dbReference>
<dbReference type="Proteomes" id="UP000215224">
    <property type="component" value="Chromosome"/>
</dbReference>
<dbReference type="EMBL" id="CP018866">
    <property type="protein sequence ID" value="AST92280.1"/>
    <property type="molecule type" value="Genomic_DNA"/>
</dbReference>
<feature type="transmembrane region" description="Helical" evidence="1">
    <location>
        <begin position="38"/>
        <end position="58"/>
    </location>
</feature>
<name>A0A223KS16_9BACI</name>
<organism evidence="2 3">
    <name type="scientific">Sutcliffiella cohnii</name>
    <dbReference type="NCBI Taxonomy" id="33932"/>
    <lineage>
        <taxon>Bacteria</taxon>
        <taxon>Bacillati</taxon>
        <taxon>Bacillota</taxon>
        <taxon>Bacilli</taxon>
        <taxon>Bacillales</taxon>
        <taxon>Bacillaceae</taxon>
        <taxon>Sutcliffiella</taxon>
    </lineage>
</organism>
<dbReference type="KEGG" id="bcoh:BC6307_13780"/>
<dbReference type="Pfam" id="PF10864">
    <property type="entry name" value="DUF2663"/>
    <property type="match status" value="1"/>
</dbReference>
<protein>
    <recommendedName>
        <fullName evidence="4">DUF2663 domain-containing protein</fullName>
    </recommendedName>
</protein>
<keyword evidence="3" id="KW-1185">Reference proteome</keyword>
<evidence type="ECO:0000313" key="3">
    <source>
        <dbReference type="Proteomes" id="UP000215224"/>
    </source>
</evidence>
<reference evidence="2 3" key="1">
    <citation type="submission" date="2016-12" db="EMBL/GenBank/DDBJ databases">
        <title>The whole genome sequencing and assembly of Bacillus cohnii DSM 6307T strain.</title>
        <authorList>
            <person name="Lee Y.-J."/>
            <person name="Yi H."/>
            <person name="Bahn Y.-S."/>
            <person name="Kim J.F."/>
            <person name="Lee D.-W."/>
        </authorList>
    </citation>
    <scope>NUCLEOTIDE SEQUENCE [LARGE SCALE GENOMIC DNA]</scope>
    <source>
        <strain evidence="2 3">DSM 6307</strain>
    </source>
</reference>
<evidence type="ECO:0000313" key="2">
    <source>
        <dbReference type="EMBL" id="AST92280.1"/>
    </source>
</evidence>
<gene>
    <name evidence="2" type="ORF">BC6307_13780</name>
</gene>
<keyword evidence="1" id="KW-1133">Transmembrane helix</keyword>
<keyword evidence="1" id="KW-0812">Transmembrane</keyword>
<keyword evidence="1" id="KW-0472">Membrane</keyword>
<feature type="transmembrane region" description="Helical" evidence="1">
    <location>
        <begin position="78"/>
        <end position="97"/>
    </location>
</feature>
<dbReference type="STRING" id="1314751.GCA_001591425_04123"/>
<accession>A0A223KS16</accession>
<evidence type="ECO:0008006" key="4">
    <source>
        <dbReference type="Google" id="ProtNLM"/>
    </source>
</evidence>
<dbReference type="RefSeq" id="WP_066420211.1">
    <property type="nucleotide sequence ID" value="NZ_CP018866.1"/>
</dbReference>
<sequence>MEPVIQNLNDYTDKATKQTLQLLVDKKRKFEKFKKRELMWRSATLLSVGLFIVYIYYFVISGVSSYSIAFSYFFDREIHFYIVMFIGFQIGMVKYLLYKKDKAEKEYQDLRKETVKRSDDYWKQKEEWKSRHEVFEMMKKEFDINLYHESK</sequence>
<dbReference type="AlphaFoldDB" id="A0A223KS16"/>